<dbReference type="InterPro" id="IPR043365">
    <property type="entry name" value="NWD1"/>
</dbReference>
<dbReference type="InterPro" id="IPR015943">
    <property type="entry name" value="WD40/YVTN_repeat-like_dom_sf"/>
</dbReference>
<comment type="caution">
    <text evidence="2">The sequence shown here is derived from an EMBL/GenBank/DDBJ whole genome shotgun (WGS) entry which is preliminary data.</text>
</comment>
<evidence type="ECO:0000313" key="3">
    <source>
        <dbReference type="Proteomes" id="UP001460270"/>
    </source>
</evidence>
<dbReference type="SMART" id="SM00320">
    <property type="entry name" value="WD40"/>
    <property type="match status" value="7"/>
</dbReference>
<feature type="repeat" description="WD" evidence="1">
    <location>
        <begin position="376"/>
        <end position="410"/>
    </location>
</feature>
<keyword evidence="1" id="KW-0853">WD repeat</keyword>
<dbReference type="AlphaFoldDB" id="A0AAW0N638"/>
<keyword evidence="3" id="KW-1185">Reference proteome</keyword>
<evidence type="ECO:0000256" key="1">
    <source>
        <dbReference type="PROSITE-ProRule" id="PRU00221"/>
    </source>
</evidence>
<dbReference type="Pfam" id="PF00400">
    <property type="entry name" value="WD40"/>
    <property type="match status" value="2"/>
</dbReference>
<feature type="repeat" description="WD" evidence="1">
    <location>
        <begin position="67"/>
        <end position="105"/>
    </location>
</feature>
<organism evidence="2 3">
    <name type="scientific">Mugilogobius chulae</name>
    <name type="common">yellowstripe goby</name>
    <dbReference type="NCBI Taxonomy" id="88201"/>
    <lineage>
        <taxon>Eukaryota</taxon>
        <taxon>Metazoa</taxon>
        <taxon>Chordata</taxon>
        <taxon>Craniata</taxon>
        <taxon>Vertebrata</taxon>
        <taxon>Euteleostomi</taxon>
        <taxon>Actinopterygii</taxon>
        <taxon>Neopterygii</taxon>
        <taxon>Teleostei</taxon>
        <taxon>Neoteleostei</taxon>
        <taxon>Acanthomorphata</taxon>
        <taxon>Gobiaria</taxon>
        <taxon>Gobiiformes</taxon>
        <taxon>Gobioidei</taxon>
        <taxon>Gobiidae</taxon>
        <taxon>Gobionellinae</taxon>
        <taxon>Mugilogobius</taxon>
    </lineage>
</organism>
<dbReference type="InterPro" id="IPR001680">
    <property type="entry name" value="WD40_rpt"/>
</dbReference>
<dbReference type="Gene3D" id="2.130.10.10">
    <property type="entry name" value="YVTN repeat-like/Quinoprotein amine dehydrogenase"/>
    <property type="match status" value="2"/>
</dbReference>
<dbReference type="Proteomes" id="UP001460270">
    <property type="component" value="Unassembled WGS sequence"/>
</dbReference>
<dbReference type="PANTHER" id="PTHR45013">
    <property type="entry name" value="NACHT DOMAIN- AND WD REPEAT-CONTAINING PROTEIN 1"/>
    <property type="match status" value="1"/>
</dbReference>
<evidence type="ECO:0000313" key="2">
    <source>
        <dbReference type="EMBL" id="KAK7889204.1"/>
    </source>
</evidence>
<dbReference type="InterPro" id="IPR036322">
    <property type="entry name" value="WD40_repeat_dom_sf"/>
</dbReference>
<dbReference type="PANTHER" id="PTHR45013:SF1">
    <property type="entry name" value="NACHT DOMAIN- AND WD REPEAT-CONTAINING PROTEIN 1"/>
    <property type="match status" value="1"/>
</dbReference>
<dbReference type="SUPFAM" id="SSF50978">
    <property type="entry name" value="WD40 repeat-like"/>
    <property type="match status" value="1"/>
</dbReference>
<name>A0AAW0N638_9GOBI</name>
<sequence length="506" mass="56162">MARRSHSKSCFVQISKDGEHSSMKFPLTPSLFSVSKDEKILMAGSDLVLALFRLDQDRVNRFLELIHDDEVLSACVSSDCKILFSGAKDQIIRVWSITTGALLDSLCGLDAPVSCLSLLSDFIVSASSTSTAVKLWTLRYDTRHKPAAHIPTGSTHCALTQDCDQVFYVQNQGHHEVLSWSQQTGCIAERMAVSVQVSCLEVAQTKRLLLCGLVSGTVFIYPLSQPQETLCIPPPESLTPVRTLALSPSERLLCVAYEDQVCVFQLTSRDCFPAVEGPENRLVLGLLHGPLSCCGLLNDQRFIYGTSCGEVRVYDFKSGSGSVLEPHRSRISCVTVSNWESHVLIGSEDTTQRLYSLKPARLQHTMDYKGFFFEGVLCAAFSDSDQFVFTGSRDRTIKVWGVSTGKLLLVQFVYFPVVRMISYRNGFVALSKQGTIIRETFRCPDHISPDYNPLRTVRAQYRVTSNPCDPSDPSEQSQSQEQQFNPAHISLVDVMKSKPSPTCVLL</sequence>
<reference evidence="3" key="1">
    <citation type="submission" date="2024-04" db="EMBL/GenBank/DDBJ databases">
        <title>Salinicola lusitanus LLJ914,a marine bacterium isolated from the Okinawa Trough.</title>
        <authorList>
            <person name="Li J."/>
        </authorList>
    </citation>
    <scope>NUCLEOTIDE SEQUENCE [LARGE SCALE GENOMIC DNA]</scope>
</reference>
<proteinExistence type="predicted"/>
<accession>A0AAW0N638</accession>
<dbReference type="PROSITE" id="PS50082">
    <property type="entry name" value="WD_REPEATS_2"/>
    <property type="match status" value="2"/>
</dbReference>
<dbReference type="EMBL" id="JBBPFD010000018">
    <property type="protein sequence ID" value="KAK7889204.1"/>
    <property type="molecule type" value="Genomic_DNA"/>
</dbReference>
<gene>
    <name evidence="2" type="ORF">WMY93_024764</name>
</gene>
<protein>
    <submittedName>
        <fullName evidence="2">Uncharacterized protein</fullName>
    </submittedName>
</protein>